<dbReference type="AlphaFoldDB" id="A0A922AAD0"/>
<proteinExistence type="predicted"/>
<organism evidence="1 2">
    <name type="scientific">Carya illinoinensis</name>
    <name type="common">Pecan</name>
    <dbReference type="NCBI Taxonomy" id="32201"/>
    <lineage>
        <taxon>Eukaryota</taxon>
        <taxon>Viridiplantae</taxon>
        <taxon>Streptophyta</taxon>
        <taxon>Embryophyta</taxon>
        <taxon>Tracheophyta</taxon>
        <taxon>Spermatophyta</taxon>
        <taxon>Magnoliopsida</taxon>
        <taxon>eudicotyledons</taxon>
        <taxon>Gunneridae</taxon>
        <taxon>Pentapetalae</taxon>
        <taxon>rosids</taxon>
        <taxon>fabids</taxon>
        <taxon>Fagales</taxon>
        <taxon>Juglandaceae</taxon>
        <taxon>Carya</taxon>
    </lineage>
</organism>
<sequence length="176" mass="19908">MGIKTQSLCTQTQRYCCHQEAIHLVGLPLPISFSHPLSVSLISITLLTLNSISHHHLPPPPGSRFLGRNQLNVVFFAFFEYQSGTEYSSGPFSEINFSMESSDDEKDGIFGNYIPTELTRVLVSSGVNFVDQVVNGQNELCLENFRWISMYFTSWATFCKPKAWYAAQIESRLRSN</sequence>
<evidence type="ECO:0000313" key="1">
    <source>
        <dbReference type="EMBL" id="KAG6673044.1"/>
    </source>
</evidence>
<protein>
    <submittedName>
        <fullName evidence="1">Uncharacterized protein</fullName>
    </submittedName>
</protein>
<reference evidence="1" key="1">
    <citation type="submission" date="2021-01" db="EMBL/GenBank/DDBJ databases">
        <authorList>
            <person name="Lovell J.T."/>
            <person name="Bentley N."/>
            <person name="Bhattarai G."/>
            <person name="Jenkins J.W."/>
            <person name="Sreedasyam A."/>
            <person name="Alarcon Y."/>
            <person name="Bock C."/>
            <person name="Boston L."/>
            <person name="Carlson J."/>
            <person name="Cervantes K."/>
            <person name="Clermont K."/>
            <person name="Krom N."/>
            <person name="Kubenka K."/>
            <person name="Mamidi S."/>
            <person name="Mattison C."/>
            <person name="Monteros M."/>
            <person name="Pisani C."/>
            <person name="Plott C."/>
            <person name="Rajasekar S."/>
            <person name="Rhein H.S."/>
            <person name="Rohla C."/>
            <person name="Song M."/>
            <person name="Hilaire R.S."/>
            <person name="Shu S."/>
            <person name="Wells L."/>
            <person name="Wang X."/>
            <person name="Webber J."/>
            <person name="Heerema R.J."/>
            <person name="Klein P."/>
            <person name="Conner P."/>
            <person name="Grauke L."/>
            <person name="Grimwood J."/>
            <person name="Schmutz J."/>
            <person name="Randall J.J."/>
        </authorList>
    </citation>
    <scope>NUCLEOTIDE SEQUENCE</scope>
    <source>
        <tissue evidence="1">Leaf</tissue>
    </source>
</reference>
<name>A0A922AAD0_CARIL</name>
<dbReference type="EMBL" id="CM031840">
    <property type="protein sequence ID" value="KAG6673044.1"/>
    <property type="molecule type" value="Genomic_DNA"/>
</dbReference>
<evidence type="ECO:0000313" key="2">
    <source>
        <dbReference type="Proteomes" id="UP000811246"/>
    </source>
</evidence>
<dbReference type="Proteomes" id="UP000811246">
    <property type="component" value="Chromosome 16"/>
</dbReference>
<comment type="caution">
    <text evidence="1">The sequence shown here is derived from an EMBL/GenBank/DDBJ whole genome shotgun (WGS) entry which is preliminary data.</text>
</comment>
<gene>
    <name evidence="1" type="ORF">I3842_16G091500</name>
</gene>
<accession>A0A922AAD0</accession>